<evidence type="ECO:0000313" key="3">
    <source>
        <dbReference type="Proteomes" id="UP000553981"/>
    </source>
</evidence>
<feature type="transmembrane region" description="Helical" evidence="1">
    <location>
        <begin position="83"/>
        <end position="104"/>
    </location>
</feature>
<comment type="caution">
    <text evidence="2">The sequence shown here is derived from an EMBL/GenBank/DDBJ whole genome shotgun (WGS) entry which is preliminary data.</text>
</comment>
<evidence type="ECO:0000313" key="2">
    <source>
        <dbReference type="EMBL" id="NMW86252.1"/>
    </source>
</evidence>
<keyword evidence="1" id="KW-0812">Transmembrane</keyword>
<dbReference type="Proteomes" id="UP000553981">
    <property type="component" value="Unassembled WGS sequence"/>
</dbReference>
<accession>A0A7Y0UFB5</accession>
<keyword evidence="1" id="KW-1133">Transmembrane helix</keyword>
<organism evidence="2 3">
    <name type="scientific">Mobiluncus curtisii</name>
    <dbReference type="NCBI Taxonomy" id="2051"/>
    <lineage>
        <taxon>Bacteria</taxon>
        <taxon>Bacillati</taxon>
        <taxon>Actinomycetota</taxon>
        <taxon>Actinomycetes</taxon>
        <taxon>Actinomycetales</taxon>
        <taxon>Actinomycetaceae</taxon>
        <taxon>Mobiluncus</taxon>
    </lineage>
</organism>
<name>A0A7Y0UFB5_9ACTO</name>
<dbReference type="RefSeq" id="WP_169755929.1">
    <property type="nucleotide sequence ID" value="NZ_JABCUE010000002.1"/>
</dbReference>
<dbReference type="AlphaFoldDB" id="A0A7Y0UFB5"/>
<feature type="transmembrane region" description="Helical" evidence="1">
    <location>
        <begin position="111"/>
        <end position="131"/>
    </location>
</feature>
<sequence length="197" mass="22210">MGNKSNNIALEKYLSQVDKHLKYMPAFEKTDILSELKSSFYERMEQGQTENDIIAEMGPAKDFALSYLGKAIVENKNFSFRHFMMALGFYSFASLAWVSLIPTLAIFSVSFFFSCGVSVLAGAMGLLKGFLHFPLIDKMQFVFFMYELKGIPALLVGLLLAVIFFFLGILCWKGTVGMIRLLQSTKWKLDSDVKSEA</sequence>
<dbReference type="Pfam" id="PF22564">
    <property type="entry name" value="HAAS"/>
    <property type="match status" value="1"/>
</dbReference>
<reference evidence="2 3" key="1">
    <citation type="submission" date="2020-04" db="EMBL/GenBank/DDBJ databases">
        <title>Antimicrobial susceptibility and clonality of vaginal-derived multi-drug resistant Mobiluncus isolates in China.</title>
        <authorList>
            <person name="Zhang X."/>
        </authorList>
    </citation>
    <scope>NUCLEOTIDE SEQUENCE [LARGE SCALE GENOMIC DNA]</scope>
    <source>
        <strain evidence="2 3">19</strain>
    </source>
</reference>
<gene>
    <name evidence="2" type="ORF">HHJ67_00555</name>
</gene>
<feature type="transmembrane region" description="Helical" evidence="1">
    <location>
        <begin position="151"/>
        <end position="172"/>
    </location>
</feature>
<dbReference type="EMBL" id="JABCUI010000001">
    <property type="protein sequence ID" value="NMW86252.1"/>
    <property type="molecule type" value="Genomic_DNA"/>
</dbReference>
<proteinExistence type="predicted"/>
<keyword evidence="1" id="KW-0472">Membrane</keyword>
<protein>
    <submittedName>
        <fullName evidence="2">DUF1700 domain-containing protein</fullName>
    </submittedName>
</protein>
<evidence type="ECO:0000256" key="1">
    <source>
        <dbReference type="SAM" id="Phobius"/>
    </source>
</evidence>